<dbReference type="InterPro" id="IPR011990">
    <property type="entry name" value="TPR-like_helical_dom_sf"/>
</dbReference>
<keyword evidence="2" id="KW-1185">Reference proteome</keyword>
<sequence>MRKSFLVFLILLACYVALQVPLTRCMAQRPLVVRLGYIPDGRVLRVALGDQRLLASEFSMLRLMLYFGSLVESWKRQVLVPPEYFNMYRTAEAAIKLDPYNMDAYYFSQAAFTWEVGHAGDVNRLLKYGMKYRHWDWYLPYFIGFNAAYFLKDFKTGADYMRQAAELSGNALLARLSARYFYESGRSELGIAFLRSMIGRERDPKVRQAYQLRLQALERVHQIEKAVAEFRQRYQRLPKRIEELVALGLLPDLPADPYGGTFFLDASGRVRSNSNFSKIRQ</sequence>
<evidence type="ECO:0000313" key="2">
    <source>
        <dbReference type="Proteomes" id="UP000193136"/>
    </source>
</evidence>
<dbReference type="Proteomes" id="UP000193136">
    <property type="component" value="Unassembled WGS sequence"/>
</dbReference>
<comment type="caution">
    <text evidence="1">The sequence shown here is derived from an EMBL/GenBank/DDBJ whole genome shotgun (WGS) entry which is preliminary data.</text>
</comment>
<gene>
    <name evidence="1" type="ORF">B5V00_11190</name>
</gene>
<dbReference type="AlphaFoldDB" id="A0A1X0Y1Q7"/>
<protein>
    <recommendedName>
        <fullName evidence="3">Tetratricopeptide repeat protein</fullName>
    </recommendedName>
</protein>
<reference evidence="1 2" key="1">
    <citation type="submission" date="2017-03" db="EMBL/GenBank/DDBJ databases">
        <title>Genome sequence of Geothermobacter sp. EPR-M, Deep-Sea Iron Reducer.</title>
        <authorList>
            <person name="Tully B."/>
            <person name="Savalia P."/>
            <person name="Abuyen K."/>
            <person name="Baughan C."/>
            <person name="Romero E."/>
            <person name="Ronkowski C."/>
            <person name="Torres B."/>
            <person name="Tremblay J."/>
            <person name="Trujillo A."/>
            <person name="Tyler M."/>
            <person name="Perez-Rodriguez I."/>
            <person name="Amend J."/>
        </authorList>
    </citation>
    <scope>NUCLEOTIDE SEQUENCE [LARGE SCALE GENOMIC DNA]</scope>
    <source>
        <strain evidence="1 2">EPR-M</strain>
    </source>
</reference>
<dbReference type="STRING" id="1969733.B5V00_11190"/>
<organism evidence="1 2">
    <name type="scientific">Geothermobacter hydrogeniphilus</name>
    <dbReference type="NCBI Taxonomy" id="1969733"/>
    <lineage>
        <taxon>Bacteria</taxon>
        <taxon>Pseudomonadati</taxon>
        <taxon>Thermodesulfobacteriota</taxon>
        <taxon>Desulfuromonadia</taxon>
        <taxon>Desulfuromonadales</taxon>
        <taxon>Geothermobacteraceae</taxon>
        <taxon>Geothermobacter</taxon>
    </lineage>
</organism>
<dbReference type="RefSeq" id="WP_085010883.1">
    <property type="nucleotide sequence ID" value="NZ_NAAD01000013.1"/>
</dbReference>
<accession>A0A1X0Y1Q7</accession>
<dbReference type="EMBL" id="NAAD01000013">
    <property type="protein sequence ID" value="ORJ59125.1"/>
    <property type="molecule type" value="Genomic_DNA"/>
</dbReference>
<dbReference type="Gene3D" id="1.25.40.10">
    <property type="entry name" value="Tetratricopeptide repeat domain"/>
    <property type="match status" value="1"/>
</dbReference>
<proteinExistence type="predicted"/>
<name>A0A1X0Y1Q7_9BACT</name>
<evidence type="ECO:0008006" key="3">
    <source>
        <dbReference type="Google" id="ProtNLM"/>
    </source>
</evidence>
<evidence type="ECO:0000313" key="1">
    <source>
        <dbReference type="EMBL" id="ORJ59125.1"/>
    </source>
</evidence>
<dbReference type="OrthoDB" id="9783085at2"/>